<keyword evidence="5 7" id="KW-0418">Kinase</keyword>
<dbReference type="InterPro" id="IPR002498">
    <property type="entry name" value="PInositol-4-P-4/5-kinase_core"/>
</dbReference>
<dbReference type="InterPro" id="IPR023610">
    <property type="entry name" value="PInositol-4/5-P-5/4-kinase"/>
</dbReference>
<evidence type="ECO:0000256" key="8">
    <source>
        <dbReference type="SAM" id="MobiDB-lite"/>
    </source>
</evidence>
<feature type="compositionally biased region" description="Gly residues" evidence="8">
    <location>
        <begin position="191"/>
        <end position="201"/>
    </location>
</feature>
<dbReference type="PANTHER" id="PTHR23086:SF8">
    <property type="entry name" value="PHOSPHATIDYLINOSITOL 5-PHOSPHATE 4-KINASE, ISOFORM A"/>
    <property type="match status" value="1"/>
</dbReference>
<accession>A0AAW1SIJ6</accession>
<keyword evidence="2 7" id="KW-0808">Transferase</keyword>
<reference evidence="10 11" key="1">
    <citation type="journal article" date="2024" name="Nat. Commun.">
        <title>Phylogenomics reveals the evolutionary origins of lichenization in chlorophyte algae.</title>
        <authorList>
            <person name="Puginier C."/>
            <person name="Libourel C."/>
            <person name="Otte J."/>
            <person name="Skaloud P."/>
            <person name="Haon M."/>
            <person name="Grisel S."/>
            <person name="Petersen M."/>
            <person name="Berrin J.G."/>
            <person name="Delaux P.M."/>
            <person name="Dal Grande F."/>
            <person name="Keller J."/>
        </authorList>
    </citation>
    <scope>NUCLEOTIDE SEQUENCE [LARGE SCALE GENOMIC DNA]</scope>
    <source>
        <strain evidence="10 11">SAG 245.80</strain>
    </source>
</reference>
<proteinExistence type="predicted"/>
<dbReference type="GO" id="GO:0005886">
    <property type="term" value="C:plasma membrane"/>
    <property type="evidence" value="ECO:0007669"/>
    <property type="project" value="TreeGrafter"/>
</dbReference>
<dbReference type="Gene3D" id="3.30.810.10">
    <property type="entry name" value="2-Layer Sandwich"/>
    <property type="match status" value="2"/>
</dbReference>
<keyword evidence="11" id="KW-1185">Reference proteome</keyword>
<evidence type="ECO:0000256" key="6">
    <source>
        <dbReference type="ARBA" id="ARBA00022840"/>
    </source>
</evidence>
<feature type="domain" description="PIPK" evidence="9">
    <location>
        <begin position="310"/>
        <end position="801"/>
    </location>
</feature>
<dbReference type="SMART" id="SM00330">
    <property type="entry name" value="PIPKc"/>
    <property type="match status" value="1"/>
</dbReference>
<dbReference type="SUPFAM" id="SSF82185">
    <property type="entry name" value="Histone H3 K4-specific methyltransferase SET7/9 N-terminal domain"/>
    <property type="match status" value="2"/>
</dbReference>
<organism evidence="10 11">
    <name type="scientific">Elliptochloris bilobata</name>
    <dbReference type="NCBI Taxonomy" id="381761"/>
    <lineage>
        <taxon>Eukaryota</taxon>
        <taxon>Viridiplantae</taxon>
        <taxon>Chlorophyta</taxon>
        <taxon>core chlorophytes</taxon>
        <taxon>Trebouxiophyceae</taxon>
        <taxon>Trebouxiophyceae incertae sedis</taxon>
        <taxon>Elliptochloris clade</taxon>
        <taxon>Elliptochloris</taxon>
    </lineage>
</organism>
<evidence type="ECO:0000256" key="5">
    <source>
        <dbReference type="ARBA" id="ARBA00022777"/>
    </source>
</evidence>
<keyword evidence="4 7" id="KW-0547">Nucleotide-binding</keyword>
<dbReference type="InterPro" id="IPR027484">
    <property type="entry name" value="PInositol-4-P-5-kinase_N"/>
</dbReference>
<feature type="region of interest" description="Disordered" evidence="8">
    <location>
        <begin position="149"/>
        <end position="252"/>
    </location>
</feature>
<dbReference type="EC" id="2.7.1.68" evidence="1"/>
<dbReference type="PANTHER" id="PTHR23086">
    <property type="entry name" value="PHOSPHATIDYLINOSITOL-4-PHOSPHATE 5-KINASE"/>
    <property type="match status" value="1"/>
</dbReference>
<dbReference type="Pfam" id="PF01504">
    <property type="entry name" value="PIP5K"/>
    <property type="match status" value="1"/>
</dbReference>
<name>A0AAW1SIJ6_9CHLO</name>
<comment type="caution">
    <text evidence="10">The sequence shown here is derived from an EMBL/GenBank/DDBJ whole genome shotgun (WGS) entry which is preliminary data.</text>
</comment>
<dbReference type="Gene3D" id="2.20.110.10">
    <property type="entry name" value="Histone H3 K4-specific methyltransferase SET7/9 N-terminal domain"/>
    <property type="match status" value="3"/>
</dbReference>
<evidence type="ECO:0000256" key="2">
    <source>
        <dbReference type="ARBA" id="ARBA00022679"/>
    </source>
</evidence>
<sequence length="802" mass="87061">MYEGGWKAGAKHGLGTYTWPNGATYSGEWQAGCMHGVGTFESPDGTTYQGGWAKDLKQGLGRKVYANGDVYSGLWVAGKCDGPGRYRWRNSNEYNGEWRGGCMHGQGTLRWNTGDRYDGEFCEGEEDGVGIFTWADGSTYESFWRGGRRHGLGVYRPPPPPESRRASAPPERHASPSPGAAVELVPQPERGSGGEGGGQRGGDTDAPQPTPSLSPAGSLAHMAAGEAGGGEAGSRAGAHSGGGPAERGDRGERGDRVWVREYEDGRLLREDELGAEELEAAFGPLSSRVSRHSRRRRRAANRQGETIYKGHRSYDLMLSLQLGMRHSVGDVAAAANPQRLTPEHFAEKIALNFPRDGSAATPPHPGTDFLWKDYCPRAFRQLRRTFSIDAAQYLQSICGDQALRELPSPGKSGSVFFLSHDDKYIIKTVRKGEVKLLLELLPRYTAHVLKHPHTLLIKFFGLYRVTPANGAKVRFVVMNNLFPTSLPVQRQYDLKGSTLGRTAAGRGAVLKDLDLDLTIRLEDGWHDKLFAQLAADCALLEELRVMDYSLLLGVHSRSAEGYTSAELVTDREDDECDGGDKPLAAAAGGVWAPIGRPSVEAGVRLRRSSTEGPGAASPARSPVRGTSAIGDLDAAWARVQAARAAEAEAVRERIAAALGTRVSDRKLGDLMRLAYFQMLGREARAWRSPTAILARRPLREGRPGGGVMAGTDALSHQLGLARVRLGMNMAATALPVGEADAGAPPEDVVVYFGIIDVLQEYNMSKRLEHGFKALLADARTISAVDPRQYSRRFQEFMRSVFV</sequence>
<dbReference type="AlphaFoldDB" id="A0AAW1SIJ6"/>
<keyword evidence="6 7" id="KW-0067">ATP-binding</keyword>
<dbReference type="Proteomes" id="UP001445335">
    <property type="component" value="Unassembled WGS sequence"/>
</dbReference>
<evidence type="ECO:0000259" key="9">
    <source>
        <dbReference type="PROSITE" id="PS51455"/>
    </source>
</evidence>
<dbReference type="PIRSF" id="PIRSF037274">
    <property type="entry name" value="PIP5K_plant_prd"/>
    <property type="match status" value="1"/>
</dbReference>
<gene>
    <name evidence="10" type="ORF">WJX81_002291</name>
</gene>
<keyword evidence="3" id="KW-0677">Repeat</keyword>
<dbReference type="Pfam" id="PF02493">
    <property type="entry name" value="MORN"/>
    <property type="match status" value="7"/>
</dbReference>
<evidence type="ECO:0000313" key="10">
    <source>
        <dbReference type="EMBL" id="KAK9845784.1"/>
    </source>
</evidence>
<feature type="region of interest" description="Disordered" evidence="8">
    <location>
        <begin position="605"/>
        <end position="624"/>
    </location>
</feature>
<dbReference type="GO" id="GO:0016308">
    <property type="term" value="F:1-phosphatidylinositol-4-phosphate 5-kinase activity"/>
    <property type="evidence" value="ECO:0007669"/>
    <property type="project" value="UniProtKB-EC"/>
</dbReference>
<evidence type="ECO:0000256" key="4">
    <source>
        <dbReference type="ARBA" id="ARBA00022741"/>
    </source>
</evidence>
<dbReference type="GO" id="GO:0005524">
    <property type="term" value="F:ATP binding"/>
    <property type="evidence" value="ECO:0007669"/>
    <property type="project" value="UniProtKB-UniRule"/>
</dbReference>
<protein>
    <recommendedName>
        <fullName evidence="1">1-phosphatidylinositol-4-phosphate 5-kinase</fullName>
        <ecNumber evidence="1">2.7.1.68</ecNumber>
    </recommendedName>
</protein>
<dbReference type="InterPro" id="IPR027483">
    <property type="entry name" value="PInositol-4-P-4/5-kinase_C_sf"/>
</dbReference>
<evidence type="ECO:0000256" key="1">
    <source>
        <dbReference type="ARBA" id="ARBA00012172"/>
    </source>
</evidence>
<dbReference type="SMART" id="SM00698">
    <property type="entry name" value="MORN"/>
    <property type="match status" value="7"/>
</dbReference>
<dbReference type="PROSITE" id="PS51455">
    <property type="entry name" value="PIPK"/>
    <property type="match status" value="1"/>
</dbReference>
<dbReference type="SUPFAM" id="SSF56104">
    <property type="entry name" value="SAICAR synthase-like"/>
    <property type="match status" value="1"/>
</dbReference>
<dbReference type="Gene3D" id="3.30.800.10">
    <property type="entry name" value="Phosphatidylinositol Phosphate Kinase II Beta"/>
    <property type="match status" value="1"/>
</dbReference>
<feature type="compositionally biased region" description="Basic and acidic residues" evidence="8">
    <location>
        <begin position="162"/>
        <end position="174"/>
    </location>
</feature>
<evidence type="ECO:0000256" key="3">
    <source>
        <dbReference type="ARBA" id="ARBA00022737"/>
    </source>
</evidence>
<dbReference type="EMBL" id="JALJOU010000002">
    <property type="protein sequence ID" value="KAK9845784.1"/>
    <property type="molecule type" value="Genomic_DNA"/>
</dbReference>
<dbReference type="InterPro" id="IPR017163">
    <property type="entry name" value="PIno-4-P-5_kinase_pln"/>
</dbReference>
<dbReference type="CDD" id="cd17302">
    <property type="entry name" value="PIPKc_AtPIP5K_like"/>
    <property type="match status" value="1"/>
</dbReference>
<evidence type="ECO:0000313" key="11">
    <source>
        <dbReference type="Proteomes" id="UP001445335"/>
    </source>
</evidence>
<evidence type="ECO:0000256" key="7">
    <source>
        <dbReference type="PROSITE-ProRule" id="PRU00781"/>
    </source>
</evidence>
<dbReference type="GO" id="GO:0046854">
    <property type="term" value="P:phosphatidylinositol phosphate biosynthetic process"/>
    <property type="evidence" value="ECO:0007669"/>
    <property type="project" value="TreeGrafter"/>
</dbReference>
<dbReference type="InterPro" id="IPR003409">
    <property type="entry name" value="MORN"/>
</dbReference>